<dbReference type="AlphaFoldDB" id="A0A8J6L894"/>
<protein>
    <submittedName>
        <fullName evidence="2">Uncharacterized protein</fullName>
    </submittedName>
</protein>
<evidence type="ECO:0000313" key="3">
    <source>
        <dbReference type="Proteomes" id="UP000719412"/>
    </source>
</evidence>
<name>A0A8J6L894_TENMO</name>
<dbReference type="SMART" id="SM00696">
    <property type="entry name" value="DM9"/>
    <property type="match status" value="1"/>
</dbReference>
<accession>A0A8J6L894</accession>
<reference evidence="2" key="1">
    <citation type="journal article" date="2020" name="J Insects Food Feed">
        <title>The yellow mealworm (Tenebrio molitor) genome: a resource for the emerging insects as food and feed industry.</title>
        <authorList>
            <person name="Eriksson T."/>
            <person name="Andere A."/>
            <person name="Kelstrup H."/>
            <person name="Emery V."/>
            <person name="Picard C."/>
        </authorList>
    </citation>
    <scope>NUCLEOTIDE SEQUENCE</scope>
    <source>
        <strain evidence="2">Stoneville</strain>
        <tissue evidence="2">Whole head</tissue>
    </source>
</reference>
<dbReference type="PANTHER" id="PTHR31649:SF10">
    <property type="entry name" value="IP19903P-RELATED"/>
    <property type="match status" value="1"/>
</dbReference>
<dbReference type="Proteomes" id="UP000719412">
    <property type="component" value="Unassembled WGS sequence"/>
</dbReference>
<gene>
    <name evidence="2" type="ORF">GEV33_012291</name>
</gene>
<dbReference type="EMBL" id="JABDTM020027451">
    <property type="protein sequence ID" value="KAH0810502.1"/>
    <property type="molecule type" value="Genomic_DNA"/>
</dbReference>
<dbReference type="InterPro" id="IPR006616">
    <property type="entry name" value="DM9_repeat"/>
</dbReference>
<feature type="compositionally biased region" description="Polar residues" evidence="1">
    <location>
        <begin position="343"/>
        <end position="360"/>
    </location>
</feature>
<feature type="region of interest" description="Disordered" evidence="1">
    <location>
        <begin position="333"/>
        <end position="360"/>
    </location>
</feature>
<organism evidence="2 3">
    <name type="scientific">Tenebrio molitor</name>
    <name type="common">Yellow mealworm beetle</name>
    <dbReference type="NCBI Taxonomy" id="7067"/>
    <lineage>
        <taxon>Eukaryota</taxon>
        <taxon>Metazoa</taxon>
        <taxon>Ecdysozoa</taxon>
        <taxon>Arthropoda</taxon>
        <taxon>Hexapoda</taxon>
        <taxon>Insecta</taxon>
        <taxon>Pterygota</taxon>
        <taxon>Neoptera</taxon>
        <taxon>Endopterygota</taxon>
        <taxon>Coleoptera</taxon>
        <taxon>Polyphaga</taxon>
        <taxon>Cucujiformia</taxon>
        <taxon>Tenebrionidae</taxon>
        <taxon>Tenebrio</taxon>
    </lineage>
</organism>
<comment type="caution">
    <text evidence="2">The sequence shown here is derived from an EMBL/GenBank/DDBJ whole genome shotgun (WGS) entry which is preliminary data.</text>
</comment>
<dbReference type="PANTHER" id="PTHR31649">
    <property type="entry name" value="AGAP009604-PA"/>
    <property type="match status" value="1"/>
</dbReference>
<dbReference type="Pfam" id="PF11901">
    <property type="entry name" value="DM9"/>
    <property type="match status" value="2"/>
</dbReference>
<keyword evidence="3" id="KW-1185">Reference proteome</keyword>
<feature type="compositionally biased region" description="Polar residues" evidence="1">
    <location>
        <begin position="654"/>
        <end position="668"/>
    </location>
</feature>
<evidence type="ECO:0000313" key="2">
    <source>
        <dbReference type="EMBL" id="KAH0810502.1"/>
    </source>
</evidence>
<reference evidence="2" key="2">
    <citation type="submission" date="2021-08" db="EMBL/GenBank/DDBJ databases">
        <authorList>
            <person name="Eriksson T."/>
        </authorList>
    </citation>
    <scope>NUCLEOTIDE SEQUENCE</scope>
    <source>
        <strain evidence="2">Stoneville</strain>
        <tissue evidence="2">Whole head</tissue>
    </source>
</reference>
<feature type="region of interest" description="Disordered" evidence="1">
    <location>
        <begin position="631"/>
        <end position="682"/>
    </location>
</feature>
<sequence length="682" mass="74275">MSCGRCGYYWKLYDGTTPADAVEGGKDAKGVTFYIALVYLKLVNEKLAGMIIPSSQSAYITSFGIAQNVRNDANTEVKILCSAHREAFEWITTKSEDLHLLTNRELVPGGVVLGQSMYIGRVRHDGGVVVGKVFPHNFIFQGLWIPSNGTHFQYLSYEYVESMSGDQVDYYWTPYDGATPADAVEGGVDPHGETFYIASVYLKLVDEQLSGMIIPSTQTADITSFFLALKVKNDPVTEVKILRCAHKEAFEWIPTTSENLHLLRDHHLVPGGRFWGQGMYIGRIHHNGGVLVGKVFKHKSCFQGLWVPLNGTFFHTLSYEVLAYDPKKKVTEKAGQEGAGSTLPYTSGQEGAGSNVTSFSGQEQAGSAVSSLSGQEAAASAAPSLSGQKEVGSSVASLSGQKEAVSTLLSSSGQEEAPSSNDGNTQRYKCNACWRTMCEYNWRVYDGTTPADAVEGGKDANGVTFYIALVHLKLVNEKLAGMIIPSTQTAYISSFAIAQNVRNDAFTEVKILCSADRDAFEWIPTTSENLHLLTKHHLVPGGMVLGQSMYIGRVRHDGGVVVGKVFPHSFIFQRLWIPSNGTHFQYLSYEVLAFNPKKKEGEEIQSGVDADVDDIFSDVIDVRGNFSEGPVCREGSNNGVRSASDQEEARSRGVSLSSQNDTDSSLPSCSGHKELSDGNNDN</sequence>
<proteinExistence type="predicted"/>
<evidence type="ECO:0000256" key="1">
    <source>
        <dbReference type="SAM" id="MobiDB-lite"/>
    </source>
</evidence>